<dbReference type="GeneTree" id="ENSGT01120000271828"/>
<dbReference type="InterPro" id="IPR011162">
    <property type="entry name" value="MHC_I/II-like_Ag-recog"/>
</dbReference>
<dbReference type="PROSITE" id="PS00290">
    <property type="entry name" value="IG_MHC"/>
    <property type="match status" value="1"/>
</dbReference>
<evidence type="ECO:0000256" key="9">
    <source>
        <dbReference type="ARBA" id="ARBA00023180"/>
    </source>
</evidence>
<sequence>PTVFTPRLALSTLPAALCLGWHSLQYFLTAVSESGPGVPEFTVAGYVDGQRFVEYDSETQQMQARAPWMQETEPEVWERENRVHKVRQACFRGKVRSHMHLYNQSRGFHIFQYAYGCEIWADGSTGGFRRFGYDGGDFLIYDAARHRWEAPAREAEATQRRWNGDPVALQYYRHFLERECVEALRRYLQLGRGALARQDAPGGPTTLCCRAHGFYPRDIALSWLRKGESREQETWRGGVLPNGDGTYHAWATVELDPRERGLYRCHVEHESLAQPLVAVWGEGVTDPCDGGGAQRGLWGGLWGTDRGGCDRLL</sequence>
<comment type="similarity">
    <text evidence="10">Belongs to the MHC class I family.</text>
</comment>
<dbReference type="InterPro" id="IPR003597">
    <property type="entry name" value="Ig_C1-set"/>
</dbReference>
<dbReference type="InterPro" id="IPR007110">
    <property type="entry name" value="Ig-like_dom"/>
</dbReference>
<evidence type="ECO:0000256" key="3">
    <source>
        <dbReference type="ARBA" id="ARBA00022692"/>
    </source>
</evidence>
<dbReference type="SUPFAM" id="SSF54452">
    <property type="entry name" value="MHC antigen-recognition domain"/>
    <property type="match status" value="1"/>
</dbReference>
<accession>A0A8C4YT08</accession>
<keyword evidence="6" id="KW-1133">Transmembrane helix</keyword>
<name>A0A8C4YT08_9SAUR</name>
<dbReference type="Gene3D" id="2.60.40.10">
    <property type="entry name" value="Immunoglobulins"/>
    <property type="match status" value="1"/>
</dbReference>
<dbReference type="Pfam" id="PF00129">
    <property type="entry name" value="MHC_I"/>
    <property type="match status" value="1"/>
</dbReference>
<protein>
    <recommendedName>
        <fullName evidence="12">Ig-like domain-containing protein</fullName>
    </recommendedName>
</protein>
<evidence type="ECO:0000256" key="8">
    <source>
        <dbReference type="ARBA" id="ARBA00023157"/>
    </source>
</evidence>
<evidence type="ECO:0000256" key="11">
    <source>
        <dbReference type="SAM" id="SignalP"/>
    </source>
</evidence>
<dbReference type="InterPro" id="IPR036179">
    <property type="entry name" value="Ig-like_dom_sf"/>
</dbReference>
<dbReference type="GO" id="GO:0009897">
    <property type="term" value="C:external side of plasma membrane"/>
    <property type="evidence" value="ECO:0007669"/>
    <property type="project" value="TreeGrafter"/>
</dbReference>
<keyword evidence="3" id="KW-0812">Transmembrane</keyword>
<keyword evidence="8" id="KW-1015">Disulfide bond</keyword>
<dbReference type="InterPro" id="IPR003006">
    <property type="entry name" value="Ig/MHC_CS"/>
</dbReference>
<evidence type="ECO:0000256" key="4">
    <source>
        <dbReference type="ARBA" id="ARBA00022729"/>
    </source>
</evidence>
<evidence type="ECO:0000259" key="12">
    <source>
        <dbReference type="PROSITE" id="PS50835"/>
    </source>
</evidence>
<dbReference type="GO" id="GO:0006955">
    <property type="term" value="P:immune response"/>
    <property type="evidence" value="ECO:0007669"/>
    <property type="project" value="TreeGrafter"/>
</dbReference>
<organism evidence="13 14">
    <name type="scientific">Gopherus evgoodei</name>
    <name type="common">Goodes thornscrub tortoise</name>
    <dbReference type="NCBI Taxonomy" id="1825980"/>
    <lineage>
        <taxon>Eukaryota</taxon>
        <taxon>Metazoa</taxon>
        <taxon>Chordata</taxon>
        <taxon>Craniata</taxon>
        <taxon>Vertebrata</taxon>
        <taxon>Euteleostomi</taxon>
        <taxon>Archelosauria</taxon>
        <taxon>Testudinata</taxon>
        <taxon>Testudines</taxon>
        <taxon>Cryptodira</taxon>
        <taxon>Durocryptodira</taxon>
        <taxon>Testudinoidea</taxon>
        <taxon>Testudinidae</taxon>
        <taxon>Gopherus</taxon>
    </lineage>
</organism>
<dbReference type="GO" id="GO:0042612">
    <property type="term" value="C:MHC class I protein complex"/>
    <property type="evidence" value="ECO:0007669"/>
    <property type="project" value="UniProtKB-KW"/>
</dbReference>
<dbReference type="SMART" id="SM00407">
    <property type="entry name" value="IGc1"/>
    <property type="match status" value="1"/>
</dbReference>
<keyword evidence="14" id="KW-1185">Reference proteome</keyword>
<reference evidence="13" key="1">
    <citation type="submission" date="2025-08" db="UniProtKB">
        <authorList>
            <consortium name="Ensembl"/>
        </authorList>
    </citation>
    <scope>IDENTIFICATION</scope>
</reference>
<dbReference type="PANTHER" id="PTHR16675:SF242">
    <property type="entry name" value="MAJOR HISTOCOMPATIBILITY COMPLEX CLASS I-RELATED GENE PROTEIN"/>
    <property type="match status" value="1"/>
</dbReference>
<keyword evidence="5" id="KW-0391">Immunity</keyword>
<dbReference type="PROSITE" id="PS50835">
    <property type="entry name" value="IG_LIKE"/>
    <property type="match status" value="1"/>
</dbReference>
<dbReference type="Ensembl" id="ENSGEVT00005031312.1">
    <property type="protein sequence ID" value="ENSGEVP00005029819.1"/>
    <property type="gene ID" value="ENSGEVG00005020810.1"/>
</dbReference>
<keyword evidence="4 11" id="KW-0732">Signal</keyword>
<evidence type="ECO:0000256" key="7">
    <source>
        <dbReference type="ARBA" id="ARBA00023136"/>
    </source>
</evidence>
<comment type="subcellular location">
    <subcellularLocation>
        <location evidence="1">Membrane</location>
        <topology evidence="1">Single-pass type I membrane protein</topology>
    </subcellularLocation>
</comment>
<evidence type="ECO:0000256" key="5">
    <source>
        <dbReference type="ARBA" id="ARBA00022859"/>
    </source>
</evidence>
<dbReference type="Proteomes" id="UP000694390">
    <property type="component" value="Unassembled WGS sequence"/>
</dbReference>
<keyword evidence="7" id="KW-0472">Membrane</keyword>
<dbReference type="SUPFAM" id="SSF48726">
    <property type="entry name" value="Immunoglobulin"/>
    <property type="match status" value="1"/>
</dbReference>
<reference evidence="13" key="2">
    <citation type="submission" date="2025-09" db="UniProtKB">
        <authorList>
            <consortium name="Ensembl"/>
        </authorList>
    </citation>
    <scope>IDENTIFICATION</scope>
</reference>
<proteinExistence type="inferred from homology"/>
<evidence type="ECO:0000313" key="13">
    <source>
        <dbReference type="Ensembl" id="ENSGEVP00005029819.1"/>
    </source>
</evidence>
<dbReference type="InterPro" id="IPR011161">
    <property type="entry name" value="MHC_I-like_Ag-recog"/>
</dbReference>
<dbReference type="FunFam" id="2.60.40.10:FF:000204">
    <property type="entry name" value="Major histocompatibility complex, class I-related protein"/>
    <property type="match status" value="1"/>
</dbReference>
<evidence type="ECO:0000256" key="6">
    <source>
        <dbReference type="ARBA" id="ARBA00022989"/>
    </source>
</evidence>
<evidence type="ECO:0000256" key="2">
    <source>
        <dbReference type="ARBA" id="ARBA00022451"/>
    </source>
</evidence>
<keyword evidence="9" id="KW-0325">Glycoprotein</keyword>
<dbReference type="PRINTS" id="PR01638">
    <property type="entry name" value="MHCCLASSI"/>
</dbReference>
<feature type="signal peptide" evidence="11">
    <location>
        <begin position="1"/>
        <end position="20"/>
    </location>
</feature>
<dbReference type="InterPro" id="IPR001039">
    <property type="entry name" value="MHC_I_a_a1/a2"/>
</dbReference>
<feature type="chain" id="PRO_5034026006" description="Ig-like domain-containing protein" evidence="11">
    <location>
        <begin position="21"/>
        <end position="313"/>
    </location>
</feature>
<dbReference type="InterPro" id="IPR050208">
    <property type="entry name" value="MHC_class-I_related"/>
</dbReference>
<evidence type="ECO:0000256" key="10">
    <source>
        <dbReference type="RuleBase" id="RU004439"/>
    </source>
</evidence>
<evidence type="ECO:0000313" key="14">
    <source>
        <dbReference type="Proteomes" id="UP000694390"/>
    </source>
</evidence>
<dbReference type="InterPro" id="IPR037055">
    <property type="entry name" value="MHC_I-like_Ag-recog_sf"/>
</dbReference>
<dbReference type="FunFam" id="3.30.500.10:FF:000001">
    <property type="entry name" value="H-2 class I histocompatibility antigen, alpha chain"/>
    <property type="match status" value="1"/>
</dbReference>
<evidence type="ECO:0000256" key="1">
    <source>
        <dbReference type="ARBA" id="ARBA00004479"/>
    </source>
</evidence>
<keyword evidence="2" id="KW-0490">MHC I</keyword>
<feature type="domain" description="Ig-like" evidence="12">
    <location>
        <begin position="202"/>
        <end position="277"/>
    </location>
</feature>
<dbReference type="GO" id="GO:0002474">
    <property type="term" value="P:antigen processing and presentation of peptide antigen via MHC class I"/>
    <property type="evidence" value="ECO:0007669"/>
    <property type="project" value="UniProtKB-KW"/>
</dbReference>
<dbReference type="AlphaFoldDB" id="A0A8C4YT08"/>
<dbReference type="InterPro" id="IPR013783">
    <property type="entry name" value="Ig-like_fold"/>
</dbReference>
<dbReference type="PANTHER" id="PTHR16675">
    <property type="entry name" value="MHC CLASS I-RELATED"/>
    <property type="match status" value="1"/>
</dbReference>
<dbReference type="Gene3D" id="3.30.500.10">
    <property type="entry name" value="MHC class I-like antigen recognition-like"/>
    <property type="match status" value="1"/>
</dbReference>
<dbReference type="Pfam" id="PF07654">
    <property type="entry name" value="C1-set"/>
    <property type="match status" value="1"/>
</dbReference>
<dbReference type="GO" id="GO:0005615">
    <property type="term" value="C:extracellular space"/>
    <property type="evidence" value="ECO:0007669"/>
    <property type="project" value="TreeGrafter"/>
</dbReference>